<dbReference type="Gene3D" id="1.10.8.500">
    <property type="entry name" value="HAMP domain in histidine kinase"/>
    <property type="match status" value="1"/>
</dbReference>
<dbReference type="PROSITE" id="PS50885">
    <property type="entry name" value="HAMP"/>
    <property type="match status" value="1"/>
</dbReference>
<feature type="domain" description="Methyl-accepting transducer" evidence="7">
    <location>
        <begin position="472"/>
        <end position="701"/>
    </location>
</feature>
<dbReference type="AlphaFoldDB" id="Q2W0L7"/>
<dbReference type="HOGENOM" id="CLU_000445_107_27_5"/>
<gene>
    <name evidence="10" type="ordered locus">amb3804</name>
</gene>
<evidence type="ECO:0000313" key="10">
    <source>
        <dbReference type="EMBL" id="BAE52608.1"/>
    </source>
</evidence>
<evidence type="ECO:0000259" key="7">
    <source>
        <dbReference type="PROSITE" id="PS50111"/>
    </source>
</evidence>
<evidence type="ECO:0000259" key="9">
    <source>
        <dbReference type="PROSITE" id="PS50885"/>
    </source>
</evidence>
<feature type="domain" description="T-SNARE coiled-coil homology" evidence="8">
    <location>
        <begin position="624"/>
        <end position="686"/>
    </location>
</feature>
<evidence type="ECO:0000256" key="4">
    <source>
        <dbReference type="ARBA" id="ARBA00029447"/>
    </source>
</evidence>
<dbReference type="Pfam" id="PF00015">
    <property type="entry name" value="MCPsignal"/>
    <property type="match status" value="1"/>
</dbReference>
<dbReference type="PANTHER" id="PTHR32089">
    <property type="entry name" value="METHYL-ACCEPTING CHEMOTAXIS PROTEIN MCPB"/>
    <property type="match status" value="1"/>
</dbReference>
<sequence>MVSRVLSGRHPYPPPYGVRPSVYVSLGQRVWSGQDPREVAMSIKGFVSACLAAVAAVLALTAVVLLASNWGEYRAARDAGQLVDLLGVSTRISEALAPERGATSVALDGDPAARKTMAEVRATLDEALNATEKLALATPLAEARDVAEGVAKIRTAITDWRSRSDGVIGSDPQKIAPFRKDFVAGMYDVLKVAGGMTGRLERRLFAIDAQVATPASLAETAWQLRDHGGRLATMHLSVIQGGKPFTAEQIHQIDLADGRVQQLWDILNSAAGSPDSSAGLRDGLAKVNSAYMGPFQPLRARVTKAGMADGKYDLDPAEWRRQSAPMLQAIMLMRDAAIGEARRVADEKRDNALRNLLLMGGLMLAAAGVLAFVVVGIGRRVVAPLAELTRVIGDFAGGSRDFSVPHAGRTDEIGAMATAIQVLRDNAREADSRAAREEEAARLRDQHRQRVEAVTTTFVDSIDSVVGGVATAVNGLRASTETLSQTATTTTEQSTVVASAAEEASTNVQTVAAAAEELSHSIQEISRRVAETATATDGAVREAEATNATVRGLAEAARRIGDVVNMITDIASQTNLLALNATIEAARAGDAGKGFAVVAGEVKNLANQTARATDDIQAQVGAIQAETERAVAAIGGIATTIATVNDYTMGIASAVEEQGAATQEIARNVQQAAAGTSEVSQSIGKVLDAARQTGVAAQQLSGLADGLSGESDRLRGNVGGFIAEVRAS</sequence>
<feature type="domain" description="HAMP" evidence="9">
    <location>
        <begin position="379"/>
        <end position="432"/>
    </location>
</feature>
<dbReference type="GO" id="GO:0007165">
    <property type="term" value="P:signal transduction"/>
    <property type="evidence" value="ECO:0007669"/>
    <property type="project" value="UniProtKB-KW"/>
</dbReference>
<dbReference type="SUPFAM" id="SSF58104">
    <property type="entry name" value="Methyl-accepting chemotaxis protein (MCP) signaling domain"/>
    <property type="match status" value="1"/>
</dbReference>
<dbReference type="InterPro" id="IPR003660">
    <property type="entry name" value="HAMP_dom"/>
</dbReference>
<evidence type="ECO:0000259" key="8">
    <source>
        <dbReference type="PROSITE" id="PS50192"/>
    </source>
</evidence>
<evidence type="ECO:0000256" key="1">
    <source>
        <dbReference type="ARBA" id="ARBA00004429"/>
    </source>
</evidence>
<dbReference type="InterPro" id="IPR004089">
    <property type="entry name" value="MCPsignal_dom"/>
</dbReference>
<keyword evidence="11" id="KW-1185">Reference proteome</keyword>
<dbReference type="GO" id="GO:0005886">
    <property type="term" value="C:plasma membrane"/>
    <property type="evidence" value="ECO:0007669"/>
    <property type="project" value="UniProtKB-SubCell"/>
</dbReference>
<dbReference type="KEGG" id="mag:amb3804"/>
<evidence type="ECO:0000256" key="5">
    <source>
        <dbReference type="PROSITE-ProRule" id="PRU00284"/>
    </source>
</evidence>
<keyword evidence="6" id="KW-0472">Membrane</keyword>
<dbReference type="SMART" id="SM00283">
    <property type="entry name" value="MA"/>
    <property type="match status" value="1"/>
</dbReference>
<reference evidence="10 11" key="1">
    <citation type="journal article" date="2005" name="DNA Res.">
        <title>Complete genome sequence of the facultative anaerobic magnetotactic bacterium Magnetospirillum sp. strain AMB-1.</title>
        <authorList>
            <person name="Matsunaga T."/>
            <person name="Okamura Y."/>
            <person name="Fukuda Y."/>
            <person name="Wahyudi A.T."/>
            <person name="Murase Y."/>
            <person name="Takeyama H."/>
        </authorList>
    </citation>
    <scope>NUCLEOTIDE SEQUENCE [LARGE SCALE GENOMIC DNA]</scope>
    <source>
        <strain evidence="11">ATCC 700264 / AMB-1</strain>
    </source>
</reference>
<organism evidence="10 11">
    <name type="scientific">Paramagnetospirillum magneticum (strain ATCC 700264 / AMB-1)</name>
    <name type="common">Magnetospirillum magneticum</name>
    <dbReference type="NCBI Taxonomy" id="342108"/>
    <lineage>
        <taxon>Bacteria</taxon>
        <taxon>Pseudomonadati</taxon>
        <taxon>Pseudomonadota</taxon>
        <taxon>Alphaproteobacteria</taxon>
        <taxon>Rhodospirillales</taxon>
        <taxon>Magnetospirillaceae</taxon>
        <taxon>Paramagnetospirillum</taxon>
    </lineage>
</organism>
<accession>Q2W0L7</accession>
<dbReference type="Proteomes" id="UP000007058">
    <property type="component" value="Chromosome"/>
</dbReference>
<dbReference type="Pfam" id="PF00672">
    <property type="entry name" value="HAMP"/>
    <property type="match status" value="1"/>
</dbReference>
<dbReference type="SMART" id="SM00304">
    <property type="entry name" value="HAMP"/>
    <property type="match status" value="1"/>
</dbReference>
<name>Q2W0L7_PARM1</name>
<dbReference type="PANTHER" id="PTHR32089:SF112">
    <property type="entry name" value="LYSOZYME-LIKE PROTEIN-RELATED"/>
    <property type="match status" value="1"/>
</dbReference>
<comment type="similarity">
    <text evidence="4">Belongs to the methyl-accepting chemotaxis (MCP) protein family.</text>
</comment>
<comment type="subcellular location">
    <subcellularLocation>
        <location evidence="1">Cell inner membrane</location>
        <topology evidence="1">Multi-pass membrane protein</topology>
    </subcellularLocation>
</comment>
<feature type="transmembrane region" description="Helical" evidence="6">
    <location>
        <begin position="356"/>
        <end position="378"/>
    </location>
</feature>
<proteinExistence type="inferred from homology"/>
<keyword evidence="2" id="KW-0997">Cell inner membrane</keyword>
<dbReference type="InterPro" id="IPR000727">
    <property type="entry name" value="T_SNARE_dom"/>
</dbReference>
<dbReference type="EMBL" id="AP007255">
    <property type="protein sequence ID" value="BAE52608.1"/>
    <property type="molecule type" value="Genomic_DNA"/>
</dbReference>
<protein>
    <submittedName>
        <fullName evidence="10">Methyl-accepting chemotaxis protein</fullName>
    </submittedName>
</protein>
<dbReference type="Gene3D" id="1.10.287.950">
    <property type="entry name" value="Methyl-accepting chemotaxis protein"/>
    <property type="match status" value="1"/>
</dbReference>
<keyword evidence="6" id="KW-1133">Transmembrane helix</keyword>
<evidence type="ECO:0000256" key="3">
    <source>
        <dbReference type="ARBA" id="ARBA00023224"/>
    </source>
</evidence>
<feature type="transmembrane region" description="Helical" evidence="6">
    <location>
        <begin position="46"/>
        <end position="67"/>
    </location>
</feature>
<dbReference type="STRING" id="342108.amb3804"/>
<keyword evidence="3 5" id="KW-0807">Transducer</keyword>
<evidence type="ECO:0000256" key="2">
    <source>
        <dbReference type="ARBA" id="ARBA00022519"/>
    </source>
</evidence>
<dbReference type="PROSITE" id="PS50192">
    <property type="entry name" value="T_SNARE"/>
    <property type="match status" value="1"/>
</dbReference>
<evidence type="ECO:0000313" key="11">
    <source>
        <dbReference type="Proteomes" id="UP000007058"/>
    </source>
</evidence>
<keyword evidence="2" id="KW-1003">Cell membrane</keyword>
<keyword evidence="6" id="KW-0812">Transmembrane</keyword>
<dbReference type="PROSITE" id="PS50111">
    <property type="entry name" value="CHEMOTAXIS_TRANSDUC_2"/>
    <property type="match status" value="1"/>
</dbReference>
<evidence type="ECO:0000256" key="6">
    <source>
        <dbReference type="SAM" id="Phobius"/>
    </source>
</evidence>